<evidence type="ECO:0008006" key="4">
    <source>
        <dbReference type="Google" id="ProtNLM"/>
    </source>
</evidence>
<evidence type="ECO:0000313" key="3">
    <source>
        <dbReference type="Proteomes" id="UP000016649"/>
    </source>
</evidence>
<comment type="caution">
    <text evidence="2">The sequence shown here is derived from an EMBL/GenBank/DDBJ whole genome shotgun (WGS) entry which is preliminary data.</text>
</comment>
<keyword evidence="1" id="KW-0812">Transmembrane</keyword>
<keyword evidence="1" id="KW-1133">Transmembrane helix</keyword>
<organism evidence="2 3">
    <name type="scientific">Treponema lecithinolyticum ATCC 700332</name>
    <dbReference type="NCBI Taxonomy" id="1321815"/>
    <lineage>
        <taxon>Bacteria</taxon>
        <taxon>Pseudomonadati</taxon>
        <taxon>Spirochaetota</taxon>
        <taxon>Spirochaetia</taxon>
        <taxon>Spirochaetales</taxon>
        <taxon>Treponemataceae</taxon>
        <taxon>Treponema</taxon>
    </lineage>
</organism>
<name>A0ABN0NYD4_TRELE</name>
<dbReference type="EMBL" id="AWVH01000033">
    <property type="protein sequence ID" value="ERJ92586.1"/>
    <property type="molecule type" value="Genomic_DNA"/>
</dbReference>
<sequence length="309" mass="34679">MPVFAAERVQLIPKDVYIGDEAEIRFSFAWNGSLFQTGGVLDSDNADILNQVFDSQNYTVKRLRLFSENGLYVLSVIFIPWQTGQIDIVSFDLSDIFTLSVKPLLIDIPPITIQSAAEKTGQKTLRPSAAPLIIPGTTYVVYAFVACAFVLCALAVVLVMRFTAVRRAVISFFERIFSSRNYLSACRTLLSLERSKDIEQSVFCERLSHEVRRYLEGRFAHPFSACTASELYAAFCALFAGTASEKAYIAMESLCEVCIRCDFVRFAGVYAHTAPVTDNERLRLIDTVRQAFIYFEQPEEPEKEKADGA</sequence>
<accession>A0ABN0NYD4</accession>
<proteinExistence type="predicted"/>
<evidence type="ECO:0000313" key="2">
    <source>
        <dbReference type="EMBL" id="ERJ92586.1"/>
    </source>
</evidence>
<feature type="transmembrane region" description="Helical" evidence="1">
    <location>
        <begin position="139"/>
        <end position="160"/>
    </location>
</feature>
<keyword evidence="3" id="KW-1185">Reference proteome</keyword>
<keyword evidence="1" id="KW-0472">Membrane</keyword>
<evidence type="ECO:0000256" key="1">
    <source>
        <dbReference type="SAM" id="Phobius"/>
    </source>
</evidence>
<reference evidence="2 3" key="1">
    <citation type="submission" date="2013-08" db="EMBL/GenBank/DDBJ databases">
        <authorList>
            <person name="Weinstock G."/>
            <person name="Sodergren E."/>
            <person name="Wylie T."/>
            <person name="Fulton L."/>
            <person name="Fulton R."/>
            <person name="Fronick C."/>
            <person name="O'Laughlin M."/>
            <person name="Godfrey J."/>
            <person name="Miner T."/>
            <person name="Herter B."/>
            <person name="Appelbaum E."/>
            <person name="Cordes M."/>
            <person name="Lek S."/>
            <person name="Wollam A."/>
            <person name="Pepin K.H."/>
            <person name="Palsikar V.B."/>
            <person name="Mitreva M."/>
            <person name="Wilson R.K."/>
        </authorList>
    </citation>
    <scope>NUCLEOTIDE SEQUENCE [LARGE SCALE GENOMIC DNA]</scope>
    <source>
        <strain evidence="2 3">ATCC 700332</strain>
    </source>
</reference>
<protein>
    <recommendedName>
        <fullName evidence="4">DUF4129 domain-containing protein</fullName>
    </recommendedName>
</protein>
<gene>
    <name evidence="2" type="ORF">HMPREF9193_01343</name>
</gene>
<dbReference type="Proteomes" id="UP000016649">
    <property type="component" value="Unassembled WGS sequence"/>
</dbReference>